<reference evidence="1 2" key="1">
    <citation type="journal article" date="2014" name="BMC Genomics">
        <title>Genome sequencing of four Aureobasidium pullulans varieties: biotechnological potential, stress tolerance, and description of new species.</title>
        <authorList>
            <person name="Gostin Ar C."/>
            <person name="Ohm R.A."/>
            <person name="Kogej T."/>
            <person name="Sonjak S."/>
            <person name="Turk M."/>
            <person name="Zajc J."/>
            <person name="Zalar P."/>
            <person name="Grube M."/>
            <person name="Sun H."/>
            <person name="Han J."/>
            <person name="Sharma A."/>
            <person name="Chiniquy J."/>
            <person name="Ngan C.Y."/>
            <person name="Lipzen A."/>
            <person name="Barry K."/>
            <person name="Grigoriev I.V."/>
            <person name="Gunde-Cimerman N."/>
        </authorList>
    </citation>
    <scope>NUCLEOTIDE SEQUENCE [LARGE SCALE GENOMIC DNA]</scope>
    <source>
        <strain evidence="1 2">EXF-150</strain>
    </source>
</reference>
<evidence type="ECO:0000313" key="1">
    <source>
        <dbReference type="EMBL" id="KEQ88130.1"/>
    </source>
</evidence>
<dbReference type="Proteomes" id="UP000030706">
    <property type="component" value="Unassembled WGS sequence"/>
</dbReference>
<dbReference type="HOGENOM" id="CLU_2372435_0_0_1"/>
<accession>A0A074XRQ6</accession>
<organism evidence="1 2">
    <name type="scientific">Aureobasidium pullulans EXF-150</name>
    <dbReference type="NCBI Taxonomy" id="1043002"/>
    <lineage>
        <taxon>Eukaryota</taxon>
        <taxon>Fungi</taxon>
        <taxon>Dikarya</taxon>
        <taxon>Ascomycota</taxon>
        <taxon>Pezizomycotina</taxon>
        <taxon>Dothideomycetes</taxon>
        <taxon>Dothideomycetidae</taxon>
        <taxon>Dothideales</taxon>
        <taxon>Saccotheciaceae</taxon>
        <taxon>Aureobasidium</taxon>
    </lineage>
</organism>
<dbReference type="EMBL" id="KL584976">
    <property type="protein sequence ID" value="KEQ88130.1"/>
    <property type="molecule type" value="Genomic_DNA"/>
</dbReference>
<name>A0A074XRQ6_AURPU</name>
<sequence>MQPFRSTTNLYRSSASSRTLRLKRVCSWTPRRRSVDAWAARKAVTRACTFAQRAGRCSSWPGAIVSVRPWSSLRIPSRVSGITMLRHATHKLDYA</sequence>
<dbReference type="AlphaFoldDB" id="A0A074XRQ6"/>
<dbReference type="GeneID" id="40741187"/>
<proteinExistence type="predicted"/>
<evidence type="ECO:0000313" key="2">
    <source>
        <dbReference type="Proteomes" id="UP000030706"/>
    </source>
</evidence>
<protein>
    <submittedName>
        <fullName evidence="1">Uncharacterized protein</fullName>
    </submittedName>
</protein>
<gene>
    <name evidence="1" type="ORF">M438DRAFT_140529</name>
</gene>
<keyword evidence="2" id="KW-1185">Reference proteome</keyword>
<dbReference type="RefSeq" id="XP_029764317.1">
    <property type="nucleotide sequence ID" value="XM_029898881.1"/>
</dbReference>